<sequence>MARPSEPSLACSPPQQPGNSSIWSASSYNTSEDCSPSSPATSSPQQTDSITAETATDGPHNLAKLPLGILQRILAAAGASAGNLVLAARPFRTAWAGVVAEPPLAAQWLRSRYGEADALDALVNVPIERYLRPSCSTPGWSSQAPFVLRIHILGLLVVSGCRPRLSPQPAASLLRDACAAGNPQAAQLVLRCGAPGPGPAAVQPAVLAAVERGNAGCLQQIIRYAGADPVADCSLALQVAAKAGSLACVEELLSAAGGSAPPALPPSCPAPLLPLPLPHPHHHGHVQLQHHHLHHRPRGGQGHTVTGLALALAAAALYGHSDVMAALLRASHQPPALASLALVRVATVGGSGTAEGGGGRVGPSSEPPPVAAVKALVAAGADASAFGNAALMAVCQRPAAAAAPATASAPPSPTPTPAATSSPAPPLPGGGVDQDAVSGEVARCLIRAGADPRLGDCAPLVAACSCGAGVAVVAALLEGGADPGAQECAPLRYACRRGSEAVAALLLSAAGPPPPPSLGAAAAPAPVPVPGLFGLATAMAEAAVAGHYALAEACAAACPGRGVDPQAARDLALIQASQGGCLQAVHYLVSRGANAAACGSKCLAAAAEAGHADVVSALLAAGAEPAAREGAALLHAARGGRSDVVALLLAAGGDAGSHSSVALWAASEAGHMDTVATLMAAGADPILVEDADLDLSSLIEDMDWD</sequence>
<accession>A0A150GB92</accession>
<evidence type="ECO:0000313" key="4">
    <source>
        <dbReference type="EMBL" id="KXZ46845.1"/>
    </source>
</evidence>
<name>A0A150GB92_GONPE</name>
<dbReference type="EMBL" id="LSYV01000041">
    <property type="protein sequence ID" value="KXZ46845.1"/>
    <property type="molecule type" value="Genomic_DNA"/>
</dbReference>
<dbReference type="InterPro" id="IPR036770">
    <property type="entry name" value="Ankyrin_rpt-contain_sf"/>
</dbReference>
<dbReference type="OrthoDB" id="544637at2759"/>
<dbReference type="PANTHER" id="PTHR24198:SF165">
    <property type="entry name" value="ANKYRIN REPEAT-CONTAINING PROTEIN-RELATED"/>
    <property type="match status" value="1"/>
</dbReference>
<dbReference type="Proteomes" id="UP000075714">
    <property type="component" value="Unassembled WGS sequence"/>
</dbReference>
<dbReference type="SUPFAM" id="SSF48403">
    <property type="entry name" value="Ankyrin repeat"/>
    <property type="match status" value="2"/>
</dbReference>
<dbReference type="Pfam" id="PF12796">
    <property type="entry name" value="Ank_2"/>
    <property type="match status" value="1"/>
</dbReference>
<keyword evidence="2" id="KW-0040">ANK repeat</keyword>
<dbReference type="SMART" id="SM00248">
    <property type="entry name" value="ANK"/>
    <property type="match status" value="9"/>
</dbReference>
<feature type="region of interest" description="Disordered" evidence="3">
    <location>
        <begin position="1"/>
        <end position="57"/>
    </location>
</feature>
<keyword evidence="1" id="KW-0677">Repeat</keyword>
<evidence type="ECO:0000313" key="5">
    <source>
        <dbReference type="Proteomes" id="UP000075714"/>
    </source>
</evidence>
<evidence type="ECO:0000256" key="3">
    <source>
        <dbReference type="SAM" id="MobiDB-lite"/>
    </source>
</evidence>
<keyword evidence="5" id="KW-1185">Reference proteome</keyword>
<evidence type="ECO:0000256" key="2">
    <source>
        <dbReference type="ARBA" id="ARBA00023043"/>
    </source>
</evidence>
<dbReference type="PANTHER" id="PTHR24198">
    <property type="entry name" value="ANKYRIN REPEAT AND PROTEIN KINASE DOMAIN-CONTAINING PROTEIN"/>
    <property type="match status" value="1"/>
</dbReference>
<reference evidence="5" key="1">
    <citation type="journal article" date="2016" name="Nat. Commun.">
        <title>The Gonium pectorale genome demonstrates co-option of cell cycle regulation during the evolution of multicellularity.</title>
        <authorList>
            <person name="Hanschen E.R."/>
            <person name="Marriage T.N."/>
            <person name="Ferris P.J."/>
            <person name="Hamaji T."/>
            <person name="Toyoda A."/>
            <person name="Fujiyama A."/>
            <person name="Neme R."/>
            <person name="Noguchi H."/>
            <person name="Minakuchi Y."/>
            <person name="Suzuki M."/>
            <person name="Kawai-Toyooka H."/>
            <person name="Smith D.R."/>
            <person name="Sparks H."/>
            <person name="Anderson J."/>
            <person name="Bakaric R."/>
            <person name="Luria V."/>
            <person name="Karger A."/>
            <person name="Kirschner M.W."/>
            <person name="Durand P.M."/>
            <person name="Michod R.E."/>
            <person name="Nozaki H."/>
            <person name="Olson B.J."/>
        </authorList>
    </citation>
    <scope>NUCLEOTIDE SEQUENCE [LARGE SCALE GENOMIC DNA]</scope>
    <source>
        <strain evidence="5">NIES-2863</strain>
    </source>
</reference>
<dbReference type="Gene3D" id="1.25.40.20">
    <property type="entry name" value="Ankyrin repeat-containing domain"/>
    <property type="match status" value="4"/>
</dbReference>
<dbReference type="AlphaFoldDB" id="A0A150GB92"/>
<dbReference type="InterPro" id="IPR002110">
    <property type="entry name" value="Ankyrin_rpt"/>
</dbReference>
<feature type="compositionally biased region" description="Polar residues" evidence="3">
    <location>
        <begin position="17"/>
        <end position="30"/>
    </location>
</feature>
<gene>
    <name evidence="4" type="ORF">GPECTOR_40g579</name>
</gene>
<feature type="compositionally biased region" description="Low complexity" evidence="3">
    <location>
        <begin position="31"/>
        <end position="49"/>
    </location>
</feature>
<dbReference type="STRING" id="33097.A0A150GB92"/>
<comment type="caution">
    <text evidence="4">The sequence shown here is derived from an EMBL/GenBank/DDBJ whole genome shotgun (WGS) entry which is preliminary data.</text>
</comment>
<protein>
    <submittedName>
        <fullName evidence="4">Uncharacterized protein</fullName>
    </submittedName>
</protein>
<feature type="region of interest" description="Disordered" evidence="3">
    <location>
        <begin position="404"/>
        <end position="433"/>
    </location>
</feature>
<proteinExistence type="predicted"/>
<organism evidence="4 5">
    <name type="scientific">Gonium pectorale</name>
    <name type="common">Green alga</name>
    <dbReference type="NCBI Taxonomy" id="33097"/>
    <lineage>
        <taxon>Eukaryota</taxon>
        <taxon>Viridiplantae</taxon>
        <taxon>Chlorophyta</taxon>
        <taxon>core chlorophytes</taxon>
        <taxon>Chlorophyceae</taxon>
        <taxon>CS clade</taxon>
        <taxon>Chlamydomonadales</taxon>
        <taxon>Volvocaceae</taxon>
        <taxon>Gonium</taxon>
    </lineage>
</organism>
<evidence type="ECO:0000256" key="1">
    <source>
        <dbReference type="ARBA" id="ARBA00022737"/>
    </source>
</evidence>